<protein>
    <submittedName>
        <fullName evidence="2">Alkaline phosphatase family protein</fullName>
    </submittedName>
</protein>
<dbReference type="AlphaFoldDB" id="A0A7T0LLM7"/>
<dbReference type="InterPro" id="IPR002591">
    <property type="entry name" value="Phosphodiest/P_Trfase"/>
</dbReference>
<dbReference type="KEGG" id="arep:ID810_03100"/>
<dbReference type="PANTHER" id="PTHR10151">
    <property type="entry name" value="ECTONUCLEOTIDE PYROPHOSPHATASE/PHOSPHODIESTERASE"/>
    <property type="match status" value="1"/>
</dbReference>
<evidence type="ECO:0000256" key="1">
    <source>
        <dbReference type="SAM" id="MobiDB-lite"/>
    </source>
</evidence>
<dbReference type="RefSeq" id="WP_166855204.1">
    <property type="nucleotide sequence ID" value="NZ_CP063989.1"/>
</dbReference>
<reference evidence="2 3" key="1">
    <citation type="submission" date="2020-11" db="EMBL/GenBank/DDBJ databases">
        <title>Actinomyces sp. ZJ750.</title>
        <authorList>
            <person name="Zhou J."/>
        </authorList>
    </citation>
    <scope>NUCLEOTIDE SEQUENCE [LARGE SCALE GENOMIC DNA]</scope>
    <source>
        <strain evidence="2 3">ZJ750</strain>
    </source>
</reference>
<accession>A0A7T0LLM7</accession>
<dbReference type="EMBL" id="CP063989">
    <property type="protein sequence ID" value="QPL05955.1"/>
    <property type="molecule type" value="Genomic_DNA"/>
</dbReference>
<dbReference type="Gene3D" id="3.40.720.10">
    <property type="entry name" value="Alkaline Phosphatase, subunit A"/>
    <property type="match status" value="1"/>
</dbReference>
<evidence type="ECO:0000313" key="3">
    <source>
        <dbReference type="Proteomes" id="UP000594637"/>
    </source>
</evidence>
<name>A0A7T0LLM7_9ACTO</name>
<dbReference type="SUPFAM" id="SSF53649">
    <property type="entry name" value="Alkaline phosphatase-like"/>
    <property type="match status" value="1"/>
</dbReference>
<sequence length="345" mass="37630">MKLLLICLDGVRADLAMPDLVAADPAFAQPDHPGERRFAAAPDGPAPDHTVALASAPENLAPTLCRLARGDDSSQGRVIPMWMTPPTDSGPGWASILTGSTHEECNVWWNEFVGHDLARRPDVLSRLYFANPAARTIAAATWDAFTCASGPGPIIHSRVDQQRTGQHQLFHPGHDGSLESLLSSDDAVRTWASWKLLHEGPDGAVVYFEGADAVAHAHGADSPEYHRQIRQVDETTRYLVKAVCERHEQLGEDWLIAVTTDHGHKPEGGHGEDEVEVRRAFLVLHRVGSRLPEAATRPQSVRSHEVMGLLLECVGATQGSWQAPGLGVVRDISPQGPTRDPRFEW</sequence>
<dbReference type="Proteomes" id="UP000594637">
    <property type="component" value="Chromosome"/>
</dbReference>
<organism evidence="2 3">
    <name type="scientific">Actinomyces respiraculi</name>
    <dbReference type="NCBI Taxonomy" id="2744574"/>
    <lineage>
        <taxon>Bacteria</taxon>
        <taxon>Bacillati</taxon>
        <taxon>Actinomycetota</taxon>
        <taxon>Actinomycetes</taxon>
        <taxon>Actinomycetales</taxon>
        <taxon>Actinomycetaceae</taxon>
        <taxon>Actinomyces</taxon>
    </lineage>
</organism>
<dbReference type="GO" id="GO:0016787">
    <property type="term" value="F:hydrolase activity"/>
    <property type="evidence" value="ECO:0007669"/>
    <property type="project" value="UniProtKB-ARBA"/>
</dbReference>
<dbReference type="InterPro" id="IPR017850">
    <property type="entry name" value="Alkaline_phosphatase_core_sf"/>
</dbReference>
<feature type="region of interest" description="Disordered" evidence="1">
    <location>
        <begin position="31"/>
        <end position="50"/>
    </location>
</feature>
<dbReference type="Pfam" id="PF01663">
    <property type="entry name" value="Phosphodiest"/>
    <property type="match status" value="1"/>
</dbReference>
<dbReference type="PANTHER" id="PTHR10151:SF120">
    <property type="entry name" value="BIS(5'-ADENOSYL)-TRIPHOSPHATASE"/>
    <property type="match status" value="1"/>
</dbReference>
<evidence type="ECO:0000313" key="2">
    <source>
        <dbReference type="EMBL" id="QPL05955.1"/>
    </source>
</evidence>
<proteinExistence type="predicted"/>
<gene>
    <name evidence="2" type="ORF">ID810_03100</name>
</gene>
<keyword evidence="3" id="KW-1185">Reference proteome</keyword>